<evidence type="ECO:0000256" key="6">
    <source>
        <dbReference type="ARBA" id="ARBA00022679"/>
    </source>
</evidence>
<dbReference type="PROSITE" id="PS00469">
    <property type="entry name" value="NDPK"/>
    <property type="match status" value="1"/>
</dbReference>
<evidence type="ECO:0000256" key="3">
    <source>
        <dbReference type="ARBA" id="ARBA00017632"/>
    </source>
</evidence>
<dbReference type="PANTHER" id="PTHR46161">
    <property type="entry name" value="NUCLEOSIDE DIPHOSPHATE KINASE"/>
    <property type="match status" value="1"/>
</dbReference>
<comment type="subcellular location">
    <subcellularLocation>
        <location evidence="13">Cytoplasm</location>
    </subcellularLocation>
</comment>
<comment type="catalytic activity">
    <reaction evidence="13">
        <text>a ribonucleoside 5'-diphosphate + ATP = a ribonucleoside 5'-triphosphate + ADP</text>
        <dbReference type="Rhea" id="RHEA:18113"/>
        <dbReference type="ChEBI" id="CHEBI:30616"/>
        <dbReference type="ChEBI" id="CHEBI:57930"/>
        <dbReference type="ChEBI" id="CHEBI:61557"/>
        <dbReference type="ChEBI" id="CHEBI:456216"/>
        <dbReference type="EC" id="2.7.4.6"/>
    </reaction>
</comment>
<dbReference type="InterPro" id="IPR023005">
    <property type="entry name" value="Nucleoside_diP_kinase_AS"/>
</dbReference>
<feature type="active site" description="Pros-phosphohistidine intermediate" evidence="13 14">
    <location>
        <position position="117"/>
    </location>
</feature>
<dbReference type="Gene3D" id="3.30.70.141">
    <property type="entry name" value="Nucleoside diphosphate kinase-like domain"/>
    <property type="match status" value="1"/>
</dbReference>
<evidence type="ECO:0000256" key="14">
    <source>
        <dbReference type="PROSITE-ProRule" id="PRU00706"/>
    </source>
</evidence>
<dbReference type="GO" id="GO:0005737">
    <property type="term" value="C:cytoplasm"/>
    <property type="evidence" value="ECO:0007669"/>
    <property type="project" value="UniProtKB-SubCell"/>
</dbReference>
<evidence type="ECO:0000313" key="19">
    <source>
        <dbReference type="Proteomes" id="UP000317315"/>
    </source>
</evidence>
<comment type="cofactor">
    <cofactor evidence="13">
        <name>Mg(2+)</name>
        <dbReference type="ChEBI" id="CHEBI:18420"/>
    </cofactor>
</comment>
<evidence type="ECO:0000256" key="13">
    <source>
        <dbReference type="HAMAP-Rule" id="MF_00451"/>
    </source>
</evidence>
<feature type="binding site" evidence="13 14">
    <location>
        <position position="93"/>
    </location>
    <ligand>
        <name>ATP</name>
        <dbReference type="ChEBI" id="CHEBI:30616"/>
    </ligand>
</feature>
<dbReference type="EMBL" id="FXTM01000006">
    <property type="protein sequence ID" value="SMO47913.1"/>
    <property type="molecule type" value="Genomic_DNA"/>
</dbReference>
<evidence type="ECO:0000256" key="12">
    <source>
        <dbReference type="ARBA" id="ARBA00023080"/>
    </source>
</evidence>
<feature type="binding site" evidence="13 14">
    <location>
        <position position="11"/>
    </location>
    <ligand>
        <name>ATP</name>
        <dbReference type="ChEBI" id="CHEBI:30616"/>
    </ligand>
</feature>
<comment type="function">
    <text evidence="13">Major role in the synthesis of nucleoside triphosphates other than ATP. The ATP gamma phosphate is transferred to the NDP beta phosphate via a ping-pong mechanism, using a phosphorylated active-site intermediate.</text>
</comment>
<dbReference type="SUPFAM" id="SSF54919">
    <property type="entry name" value="Nucleoside diphosphate kinase, NDK"/>
    <property type="match status" value="1"/>
</dbReference>
<protein>
    <recommendedName>
        <fullName evidence="3 13">Nucleoside diphosphate kinase</fullName>
        <shortName evidence="13">NDK</shortName>
        <shortName evidence="13">NDP kinase</shortName>
        <ecNumber evidence="2 13">2.7.4.6</ecNumber>
    </recommendedName>
    <alternativeName>
        <fullName evidence="13">Nucleoside-2-P kinase</fullName>
    </alternativeName>
</protein>
<keyword evidence="4 13" id="KW-0963">Cytoplasm</keyword>
<evidence type="ECO:0000256" key="15">
    <source>
        <dbReference type="RuleBase" id="RU004011"/>
    </source>
</evidence>
<dbReference type="InterPro" id="IPR034907">
    <property type="entry name" value="NDK-like_dom"/>
</dbReference>
<name>A0A521BLC6_9BACT</name>
<keyword evidence="7 13" id="KW-0479">Metal-binding</keyword>
<dbReference type="InterPro" id="IPR001564">
    <property type="entry name" value="Nucleoside_diP_kinase"/>
</dbReference>
<feature type="domain" description="Nucleoside diphosphate kinase-like" evidence="17">
    <location>
        <begin position="3"/>
        <end position="140"/>
    </location>
</feature>
<comment type="subunit">
    <text evidence="13">Homotetramer.</text>
</comment>
<dbReference type="FunFam" id="3.30.70.141:FF:000003">
    <property type="entry name" value="Nucleoside diphosphate kinase"/>
    <property type="match status" value="1"/>
</dbReference>
<evidence type="ECO:0000256" key="8">
    <source>
        <dbReference type="ARBA" id="ARBA00022741"/>
    </source>
</evidence>
<evidence type="ECO:0000256" key="16">
    <source>
        <dbReference type="RuleBase" id="RU004013"/>
    </source>
</evidence>
<evidence type="ECO:0000256" key="5">
    <source>
        <dbReference type="ARBA" id="ARBA00022553"/>
    </source>
</evidence>
<dbReference type="SMART" id="SM00562">
    <property type="entry name" value="NDK"/>
    <property type="match status" value="1"/>
</dbReference>
<evidence type="ECO:0000256" key="10">
    <source>
        <dbReference type="ARBA" id="ARBA00022840"/>
    </source>
</evidence>
<keyword evidence="6 13" id="KW-0808">Transferase</keyword>
<dbReference type="GO" id="GO:0004550">
    <property type="term" value="F:nucleoside diphosphate kinase activity"/>
    <property type="evidence" value="ECO:0007669"/>
    <property type="project" value="UniProtKB-UniRule"/>
</dbReference>
<feature type="binding site" evidence="13 14">
    <location>
        <position position="104"/>
    </location>
    <ligand>
        <name>ATP</name>
        <dbReference type="ChEBI" id="CHEBI:30616"/>
    </ligand>
</feature>
<dbReference type="GO" id="GO:0005524">
    <property type="term" value="F:ATP binding"/>
    <property type="evidence" value="ECO:0007669"/>
    <property type="project" value="UniProtKB-UniRule"/>
</dbReference>
<evidence type="ECO:0000313" key="18">
    <source>
        <dbReference type="EMBL" id="SMO47913.1"/>
    </source>
</evidence>
<evidence type="ECO:0000256" key="7">
    <source>
        <dbReference type="ARBA" id="ARBA00022723"/>
    </source>
</evidence>
<dbReference type="AlphaFoldDB" id="A0A521BLC6"/>
<evidence type="ECO:0000259" key="17">
    <source>
        <dbReference type="SMART" id="SM00562"/>
    </source>
</evidence>
<dbReference type="EC" id="2.7.4.6" evidence="2 13"/>
<organism evidence="18 19">
    <name type="scientific">Balnearium lithotrophicum</name>
    <dbReference type="NCBI Taxonomy" id="223788"/>
    <lineage>
        <taxon>Bacteria</taxon>
        <taxon>Pseudomonadati</taxon>
        <taxon>Aquificota</taxon>
        <taxon>Aquificia</taxon>
        <taxon>Desulfurobacteriales</taxon>
        <taxon>Desulfurobacteriaceae</taxon>
        <taxon>Balnearium</taxon>
    </lineage>
</organism>
<keyword evidence="10 13" id="KW-0067">ATP-binding</keyword>
<evidence type="ECO:0000256" key="4">
    <source>
        <dbReference type="ARBA" id="ARBA00022490"/>
    </source>
</evidence>
<keyword evidence="8 13" id="KW-0547">Nucleotide-binding</keyword>
<dbReference type="Pfam" id="PF00334">
    <property type="entry name" value="NDK"/>
    <property type="match status" value="1"/>
</dbReference>
<dbReference type="InterPro" id="IPR036850">
    <property type="entry name" value="NDK-like_dom_sf"/>
</dbReference>
<sequence length="142" mass="15936">MAVERTLVIVKPDAVKKNAVGDIVRILQENDLKLLAIKMVHLSKEQAKKFYIVHKDRPFYDELTDFMSSGPCVPMVLEGENAISRVREIIGATDPAKAAEGTIRKKYGTDVGRNAVHASDSPESASYEIPFFFNQLEIHDQY</sequence>
<keyword evidence="11 13" id="KW-0460">Magnesium</keyword>
<keyword evidence="19" id="KW-1185">Reference proteome</keyword>
<proteinExistence type="inferred from homology"/>
<dbReference type="RefSeq" id="WP_142934568.1">
    <property type="nucleotide sequence ID" value="NZ_FXTM01000006.1"/>
</dbReference>
<dbReference type="GO" id="GO:0006183">
    <property type="term" value="P:GTP biosynthetic process"/>
    <property type="evidence" value="ECO:0007669"/>
    <property type="project" value="UniProtKB-UniRule"/>
</dbReference>
<gene>
    <name evidence="13" type="primary">ndk</name>
    <name evidence="18" type="ORF">SAMN06269117_1065</name>
</gene>
<keyword evidence="9 13" id="KW-0418">Kinase</keyword>
<dbReference type="HAMAP" id="MF_00451">
    <property type="entry name" value="NDP_kinase"/>
    <property type="match status" value="1"/>
</dbReference>
<dbReference type="PRINTS" id="PR01243">
    <property type="entry name" value="NUCDPKINASE"/>
</dbReference>
<dbReference type="PANTHER" id="PTHR46161:SF3">
    <property type="entry name" value="NUCLEOSIDE DIPHOSPHATE KINASE DDB_G0292928-RELATED"/>
    <property type="match status" value="1"/>
</dbReference>
<keyword evidence="5 13" id="KW-0597">Phosphoprotein</keyword>
<reference evidence="18 19" key="1">
    <citation type="submission" date="2017-05" db="EMBL/GenBank/DDBJ databases">
        <authorList>
            <person name="Varghese N."/>
            <person name="Submissions S."/>
        </authorList>
    </citation>
    <scope>NUCLEOTIDE SEQUENCE [LARGE SCALE GENOMIC DNA]</scope>
    <source>
        <strain evidence="18 19">DSM 16304</strain>
    </source>
</reference>
<evidence type="ECO:0000256" key="11">
    <source>
        <dbReference type="ARBA" id="ARBA00022842"/>
    </source>
</evidence>
<dbReference type="NCBIfam" id="NF001908">
    <property type="entry name" value="PRK00668.1"/>
    <property type="match status" value="1"/>
</dbReference>
<dbReference type="GO" id="GO:0046872">
    <property type="term" value="F:metal ion binding"/>
    <property type="evidence" value="ECO:0007669"/>
    <property type="project" value="UniProtKB-KW"/>
</dbReference>
<dbReference type="CDD" id="cd04413">
    <property type="entry name" value="NDPk_I"/>
    <property type="match status" value="1"/>
</dbReference>
<evidence type="ECO:0000256" key="9">
    <source>
        <dbReference type="ARBA" id="ARBA00022777"/>
    </source>
</evidence>
<evidence type="ECO:0000256" key="2">
    <source>
        <dbReference type="ARBA" id="ARBA00012966"/>
    </source>
</evidence>
<comment type="catalytic activity">
    <reaction evidence="13 16">
        <text>a 2'-deoxyribonucleoside 5'-diphosphate + ATP = a 2'-deoxyribonucleoside 5'-triphosphate + ADP</text>
        <dbReference type="Rhea" id="RHEA:44640"/>
        <dbReference type="ChEBI" id="CHEBI:30616"/>
        <dbReference type="ChEBI" id="CHEBI:61560"/>
        <dbReference type="ChEBI" id="CHEBI:73316"/>
        <dbReference type="ChEBI" id="CHEBI:456216"/>
        <dbReference type="EC" id="2.7.4.6"/>
    </reaction>
</comment>
<dbReference type="PROSITE" id="PS51374">
    <property type="entry name" value="NDPK_LIKE"/>
    <property type="match status" value="1"/>
</dbReference>
<feature type="binding site" evidence="13 14">
    <location>
        <position position="114"/>
    </location>
    <ligand>
        <name>ATP</name>
        <dbReference type="ChEBI" id="CHEBI:30616"/>
    </ligand>
</feature>
<dbReference type="Proteomes" id="UP000317315">
    <property type="component" value="Unassembled WGS sequence"/>
</dbReference>
<accession>A0A521BLC6</accession>
<dbReference type="GO" id="GO:0006228">
    <property type="term" value="P:UTP biosynthetic process"/>
    <property type="evidence" value="ECO:0007669"/>
    <property type="project" value="UniProtKB-UniRule"/>
</dbReference>
<dbReference type="OrthoDB" id="9801161at2"/>
<dbReference type="GO" id="GO:0006241">
    <property type="term" value="P:CTP biosynthetic process"/>
    <property type="evidence" value="ECO:0007669"/>
    <property type="project" value="UniProtKB-UniRule"/>
</dbReference>
<feature type="binding site" evidence="13 14">
    <location>
        <position position="87"/>
    </location>
    <ligand>
        <name>ATP</name>
        <dbReference type="ChEBI" id="CHEBI:30616"/>
    </ligand>
</feature>
<evidence type="ECO:0000256" key="1">
    <source>
        <dbReference type="ARBA" id="ARBA00008142"/>
    </source>
</evidence>
<comment type="similarity">
    <text evidence="1 13 14 15">Belongs to the NDK family.</text>
</comment>
<feature type="binding site" evidence="13 14">
    <location>
        <position position="59"/>
    </location>
    <ligand>
        <name>ATP</name>
        <dbReference type="ChEBI" id="CHEBI:30616"/>
    </ligand>
</feature>
<keyword evidence="12 13" id="KW-0546">Nucleotide metabolism</keyword>